<dbReference type="GO" id="GO:0005975">
    <property type="term" value="P:carbohydrate metabolic process"/>
    <property type="evidence" value="ECO:0007669"/>
    <property type="project" value="InterPro"/>
</dbReference>
<accession>A0A645HUJ2</accession>
<dbReference type="Pfam" id="PF03746">
    <property type="entry name" value="LamB_YcsF"/>
    <property type="match status" value="1"/>
</dbReference>
<protein>
    <recommendedName>
        <fullName evidence="2">LamB/YcsF family protein</fullName>
    </recommendedName>
</protein>
<evidence type="ECO:0008006" key="2">
    <source>
        <dbReference type="Google" id="ProtNLM"/>
    </source>
</evidence>
<name>A0A645HUJ2_9ZZZZ</name>
<reference evidence="1" key="1">
    <citation type="submission" date="2019-08" db="EMBL/GenBank/DDBJ databases">
        <authorList>
            <person name="Kucharzyk K."/>
            <person name="Murdoch R.W."/>
            <person name="Higgins S."/>
            <person name="Loffler F."/>
        </authorList>
    </citation>
    <scope>NUCLEOTIDE SEQUENCE</scope>
</reference>
<dbReference type="PANTHER" id="PTHR30292">
    <property type="entry name" value="UNCHARACTERIZED PROTEIN YBGL-RELATED"/>
    <property type="match status" value="1"/>
</dbReference>
<organism evidence="1">
    <name type="scientific">bioreactor metagenome</name>
    <dbReference type="NCBI Taxonomy" id="1076179"/>
    <lineage>
        <taxon>unclassified sequences</taxon>
        <taxon>metagenomes</taxon>
        <taxon>ecological metagenomes</taxon>
    </lineage>
</organism>
<dbReference type="EMBL" id="VSSQ01099181">
    <property type="protein sequence ID" value="MPN41859.1"/>
    <property type="molecule type" value="Genomic_DNA"/>
</dbReference>
<proteinExistence type="predicted"/>
<dbReference type="SUPFAM" id="SSF88713">
    <property type="entry name" value="Glycoside hydrolase/deacetylase"/>
    <property type="match status" value="1"/>
</dbReference>
<comment type="caution">
    <text evidence="1">The sequence shown here is derived from an EMBL/GenBank/DDBJ whole genome shotgun (WGS) entry which is preliminary data.</text>
</comment>
<dbReference type="PANTHER" id="PTHR30292:SF0">
    <property type="entry name" value="5-OXOPROLINASE SUBUNIT A"/>
    <property type="match status" value="1"/>
</dbReference>
<dbReference type="Gene3D" id="3.20.20.370">
    <property type="entry name" value="Glycoside hydrolase/deacetylase"/>
    <property type="match status" value="1"/>
</dbReference>
<dbReference type="InterPro" id="IPR005501">
    <property type="entry name" value="LamB/YcsF/PxpA-like"/>
</dbReference>
<evidence type="ECO:0000313" key="1">
    <source>
        <dbReference type="EMBL" id="MPN41859.1"/>
    </source>
</evidence>
<dbReference type="AlphaFoldDB" id="A0A645HUJ2"/>
<gene>
    <name evidence="1" type="ORF">SDC9_189414</name>
</gene>
<sequence length="198" mass="22105">MAVGCHFGLPDLEGFGRRKMQITTEQAANYTTYQLGAIDAFLKKYGMKMQHAKIHGALFSMAAEDEELSKAILGAIKDYDSKLLFFSQPATKTYHVAKDMGFKLVDEFYVDRGTQESGQLVFKYSWEDIGAGFEAAAMRLIRMLEQGEVIANTGKLIHVSANSFCIHGDSPNVIELSKTVKAKLDEYGYELKPIGEWI</sequence>
<dbReference type="InterPro" id="IPR011330">
    <property type="entry name" value="Glyco_hydro/deAcase_b/a-brl"/>
</dbReference>